<comment type="pathway">
    <text evidence="3">Secondary metabolite metabolism; methylglyoxal degradation; (R)-lactate from methylglyoxal: step 2/2.</text>
</comment>
<dbReference type="SMART" id="SM00849">
    <property type="entry name" value="Lactamase_B"/>
    <property type="match status" value="1"/>
</dbReference>
<gene>
    <name evidence="11" type="ORF">QBZ16_002488</name>
</gene>
<comment type="similarity">
    <text evidence="4">Belongs to the metallo-beta-lactamase superfamily. Glyoxalase II family.</text>
</comment>
<dbReference type="GO" id="GO:0046872">
    <property type="term" value="F:metal ion binding"/>
    <property type="evidence" value="ECO:0007669"/>
    <property type="project" value="UniProtKB-KW"/>
</dbReference>
<dbReference type="GO" id="GO:0019243">
    <property type="term" value="P:methylglyoxal catabolic process to D-lactate via S-lactoyl-glutathione"/>
    <property type="evidence" value="ECO:0007669"/>
    <property type="project" value="InterPro"/>
</dbReference>
<dbReference type="Proteomes" id="UP001255856">
    <property type="component" value="Unassembled WGS sequence"/>
</dbReference>
<keyword evidence="6" id="KW-0479">Metal-binding</keyword>
<evidence type="ECO:0000313" key="11">
    <source>
        <dbReference type="EMBL" id="KAK2080092.1"/>
    </source>
</evidence>
<name>A0AAD9INY5_PROWI</name>
<dbReference type="PANTHER" id="PTHR43705">
    <property type="entry name" value="HYDROXYACYLGLUTATHIONE HYDROLASE"/>
    <property type="match status" value="1"/>
</dbReference>
<dbReference type="InterPro" id="IPR017782">
    <property type="entry name" value="Hydroxyacylglutathione_Hdrlase"/>
</dbReference>
<evidence type="ECO:0000256" key="4">
    <source>
        <dbReference type="ARBA" id="ARBA00006759"/>
    </source>
</evidence>
<dbReference type="CDD" id="cd07723">
    <property type="entry name" value="hydroxyacylglutathione_hydrolase_MBL-fold"/>
    <property type="match status" value="1"/>
</dbReference>
<dbReference type="PIRSF" id="PIRSF005457">
    <property type="entry name" value="Glx"/>
    <property type="match status" value="1"/>
</dbReference>
<keyword evidence="7" id="KW-0378">Hydrolase</keyword>
<accession>A0AAD9INY5</accession>
<dbReference type="Pfam" id="PF00753">
    <property type="entry name" value="Lactamase_B"/>
    <property type="match status" value="1"/>
</dbReference>
<evidence type="ECO:0000256" key="3">
    <source>
        <dbReference type="ARBA" id="ARBA00004963"/>
    </source>
</evidence>
<keyword evidence="12" id="KW-1185">Reference proteome</keyword>
<dbReference type="InterPro" id="IPR050110">
    <property type="entry name" value="Glyoxalase_II_hydrolase"/>
</dbReference>
<keyword evidence="8" id="KW-0862">Zinc</keyword>
<dbReference type="Gene3D" id="3.60.15.10">
    <property type="entry name" value="Ribonuclease Z/Hydroxyacylglutathione hydrolase-like"/>
    <property type="match status" value="1"/>
</dbReference>
<sequence length="259" mass="28104">MASSTLEIERVPCLSDNYAWLLVEPSTNTVAIVDPSEADPVEEALRARNLKLTHIINTHHHWDHTGGNLELKERHGATVVGPAADRDRIPGIDVALGQGDRYKLGAAEFETLDTPGHTRGHVTYYFPDAKAAFTGDTLFSLGCGRFFEGTPAQMQISLSKIAKLPADTRIFCGHEYTASNAKFAASVDPDNEFLLEWKRKIEQARAAGKATVPSLLGDELQANPFLRPDSAAIRQALGVPPSASNDEALGAIRKAKDSF</sequence>
<dbReference type="AlphaFoldDB" id="A0AAD9INY5"/>
<dbReference type="EMBL" id="JASFZW010000002">
    <property type="protein sequence ID" value="KAK2080092.1"/>
    <property type="molecule type" value="Genomic_DNA"/>
</dbReference>
<dbReference type="InterPro" id="IPR001279">
    <property type="entry name" value="Metallo-B-lactamas"/>
</dbReference>
<evidence type="ECO:0000256" key="9">
    <source>
        <dbReference type="ARBA" id="ARBA00031044"/>
    </source>
</evidence>
<comment type="catalytic activity">
    <reaction evidence="1">
        <text>an S-(2-hydroxyacyl)glutathione + H2O = a 2-hydroxy carboxylate + glutathione + H(+)</text>
        <dbReference type="Rhea" id="RHEA:21864"/>
        <dbReference type="ChEBI" id="CHEBI:15377"/>
        <dbReference type="ChEBI" id="CHEBI:15378"/>
        <dbReference type="ChEBI" id="CHEBI:57925"/>
        <dbReference type="ChEBI" id="CHEBI:58896"/>
        <dbReference type="ChEBI" id="CHEBI:71261"/>
        <dbReference type="EC" id="3.1.2.6"/>
    </reaction>
</comment>
<dbReference type="PANTHER" id="PTHR43705:SF1">
    <property type="entry name" value="HYDROXYACYLGLUTATHIONE HYDROLASE GLOB"/>
    <property type="match status" value="1"/>
</dbReference>
<evidence type="ECO:0000256" key="5">
    <source>
        <dbReference type="ARBA" id="ARBA00011917"/>
    </source>
</evidence>
<dbReference type="InterPro" id="IPR036866">
    <property type="entry name" value="RibonucZ/Hydroxyglut_hydro"/>
</dbReference>
<evidence type="ECO:0000313" key="12">
    <source>
        <dbReference type="Proteomes" id="UP001255856"/>
    </source>
</evidence>
<feature type="domain" description="Metallo-beta-lactamase" evidence="10">
    <location>
        <begin position="16"/>
        <end position="174"/>
    </location>
</feature>
<comment type="caution">
    <text evidence="11">The sequence shown here is derived from an EMBL/GenBank/DDBJ whole genome shotgun (WGS) entry which is preliminary data.</text>
</comment>
<dbReference type="NCBIfam" id="TIGR03413">
    <property type="entry name" value="GSH_gloB"/>
    <property type="match status" value="1"/>
</dbReference>
<comment type="cofactor">
    <cofactor evidence="2">
        <name>Zn(2+)</name>
        <dbReference type="ChEBI" id="CHEBI:29105"/>
    </cofactor>
</comment>
<reference evidence="11" key="1">
    <citation type="submission" date="2021-01" db="EMBL/GenBank/DDBJ databases">
        <authorList>
            <person name="Eckstrom K.M.E."/>
        </authorList>
    </citation>
    <scope>NUCLEOTIDE SEQUENCE</scope>
    <source>
        <strain evidence="11">UVCC 0001</strain>
    </source>
</reference>
<dbReference type="GO" id="GO:0004416">
    <property type="term" value="F:hydroxyacylglutathione hydrolase activity"/>
    <property type="evidence" value="ECO:0007669"/>
    <property type="project" value="UniProtKB-EC"/>
</dbReference>
<proteinExistence type="inferred from homology"/>
<dbReference type="InterPro" id="IPR035680">
    <property type="entry name" value="Clx_II_MBL"/>
</dbReference>
<evidence type="ECO:0000256" key="8">
    <source>
        <dbReference type="ARBA" id="ARBA00022833"/>
    </source>
</evidence>
<dbReference type="Pfam" id="PF16123">
    <property type="entry name" value="HAGH_C"/>
    <property type="match status" value="1"/>
</dbReference>
<evidence type="ECO:0000256" key="6">
    <source>
        <dbReference type="ARBA" id="ARBA00022723"/>
    </source>
</evidence>
<protein>
    <recommendedName>
        <fullName evidence="5">hydroxyacylglutathione hydrolase</fullName>
        <ecNumber evidence="5">3.1.2.6</ecNumber>
    </recommendedName>
    <alternativeName>
        <fullName evidence="9">Glyoxalase II</fullName>
    </alternativeName>
</protein>
<organism evidence="11 12">
    <name type="scientific">Prototheca wickerhamii</name>
    <dbReference type="NCBI Taxonomy" id="3111"/>
    <lineage>
        <taxon>Eukaryota</taxon>
        <taxon>Viridiplantae</taxon>
        <taxon>Chlorophyta</taxon>
        <taxon>core chlorophytes</taxon>
        <taxon>Trebouxiophyceae</taxon>
        <taxon>Chlorellales</taxon>
        <taxon>Chlorellaceae</taxon>
        <taxon>Prototheca</taxon>
    </lineage>
</organism>
<dbReference type="InterPro" id="IPR032282">
    <property type="entry name" value="HAGH_C"/>
</dbReference>
<dbReference type="HAMAP" id="MF_01374">
    <property type="entry name" value="Glyoxalase_2"/>
    <property type="match status" value="1"/>
</dbReference>
<dbReference type="EC" id="3.1.2.6" evidence="5"/>
<evidence type="ECO:0000259" key="10">
    <source>
        <dbReference type="SMART" id="SM00849"/>
    </source>
</evidence>
<evidence type="ECO:0000256" key="7">
    <source>
        <dbReference type="ARBA" id="ARBA00022801"/>
    </source>
</evidence>
<evidence type="ECO:0000256" key="2">
    <source>
        <dbReference type="ARBA" id="ARBA00001947"/>
    </source>
</evidence>
<evidence type="ECO:0000256" key="1">
    <source>
        <dbReference type="ARBA" id="ARBA00001623"/>
    </source>
</evidence>
<dbReference type="SUPFAM" id="SSF56281">
    <property type="entry name" value="Metallo-hydrolase/oxidoreductase"/>
    <property type="match status" value="1"/>
</dbReference>